<evidence type="ECO:0000313" key="3">
    <source>
        <dbReference type="Proteomes" id="UP000696573"/>
    </source>
</evidence>
<dbReference type="AlphaFoldDB" id="A0A9N9YKS6"/>
<proteinExistence type="predicted"/>
<evidence type="ECO:0000313" key="2">
    <source>
        <dbReference type="EMBL" id="CAH0024850.1"/>
    </source>
</evidence>
<keyword evidence="3" id="KW-1185">Reference proteome</keyword>
<dbReference type="GO" id="GO:0004601">
    <property type="term" value="F:peroxidase activity"/>
    <property type="evidence" value="ECO:0007669"/>
    <property type="project" value="InterPro"/>
</dbReference>
<dbReference type="PROSITE" id="PS51405">
    <property type="entry name" value="HEME_HALOPEROXIDASE"/>
    <property type="match status" value="1"/>
</dbReference>
<dbReference type="Pfam" id="PF01328">
    <property type="entry name" value="Peroxidase_2"/>
    <property type="match status" value="1"/>
</dbReference>
<sequence length="182" mass="20298">MAMLFIFELDDVLTLIDIVDLVFGHFESLEDMLLQKAFSLLGKELIDLEEPNAHGITEHDASLTWEDFPGDSLHVNIDQLNALLADTSDSYLSVASLVRSRNRVEALSPPLTAAFKGQSLGEAALILMIMSQDPIPPTGTAEDYGRLRAPKDRVSLWLSYERLPVEAGWSAPSHPFWPRHWA</sequence>
<dbReference type="OrthoDB" id="407298at2759"/>
<dbReference type="Gene3D" id="1.10.489.10">
    <property type="entry name" value="Chloroperoxidase-like"/>
    <property type="match status" value="1"/>
</dbReference>
<dbReference type="InterPro" id="IPR000028">
    <property type="entry name" value="Chloroperoxidase"/>
</dbReference>
<accession>A0A9N9YKS6</accession>
<organism evidence="2 3">
    <name type="scientific">Clonostachys rhizophaga</name>
    <dbReference type="NCBI Taxonomy" id="160324"/>
    <lineage>
        <taxon>Eukaryota</taxon>
        <taxon>Fungi</taxon>
        <taxon>Dikarya</taxon>
        <taxon>Ascomycota</taxon>
        <taxon>Pezizomycotina</taxon>
        <taxon>Sordariomycetes</taxon>
        <taxon>Hypocreomycetidae</taxon>
        <taxon>Hypocreales</taxon>
        <taxon>Bionectriaceae</taxon>
        <taxon>Clonostachys</taxon>
    </lineage>
</organism>
<dbReference type="EMBL" id="CABFNQ020000701">
    <property type="protein sequence ID" value="CAH0024850.1"/>
    <property type="molecule type" value="Genomic_DNA"/>
</dbReference>
<name>A0A9N9YKS6_9HYPO</name>
<dbReference type="Proteomes" id="UP000696573">
    <property type="component" value="Unassembled WGS sequence"/>
</dbReference>
<protein>
    <recommendedName>
        <fullName evidence="1">Heme haloperoxidase family profile domain-containing protein</fullName>
    </recommendedName>
</protein>
<dbReference type="InterPro" id="IPR036851">
    <property type="entry name" value="Chloroperoxidase-like_sf"/>
</dbReference>
<evidence type="ECO:0000259" key="1">
    <source>
        <dbReference type="PROSITE" id="PS51405"/>
    </source>
</evidence>
<comment type="caution">
    <text evidence="2">The sequence shown here is derived from an EMBL/GenBank/DDBJ whole genome shotgun (WGS) entry which is preliminary data.</text>
</comment>
<reference evidence="2" key="1">
    <citation type="submission" date="2021-10" db="EMBL/GenBank/DDBJ databases">
        <authorList>
            <person name="Piombo E."/>
        </authorList>
    </citation>
    <scope>NUCLEOTIDE SEQUENCE</scope>
</reference>
<gene>
    <name evidence="2" type="ORF">CRHIZ90672A_00018866</name>
</gene>
<feature type="domain" description="Heme haloperoxidase family profile" evidence="1">
    <location>
        <begin position="1"/>
        <end position="182"/>
    </location>
</feature>